<evidence type="ECO:0000313" key="2">
    <source>
        <dbReference type="Proteomes" id="UP001285441"/>
    </source>
</evidence>
<protein>
    <submittedName>
        <fullName evidence="1">Uncharacterized protein</fullName>
    </submittedName>
</protein>
<comment type="caution">
    <text evidence="1">The sequence shown here is derived from an EMBL/GenBank/DDBJ whole genome shotgun (WGS) entry which is preliminary data.</text>
</comment>
<dbReference type="AlphaFoldDB" id="A0AAE0NR51"/>
<organism evidence="1 2">
    <name type="scientific">Podospora didyma</name>
    <dbReference type="NCBI Taxonomy" id="330526"/>
    <lineage>
        <taxon>Eukaryota</taxon>
        <taxon>Fungi</taxon>
        <taxon>Dikarya</taxon>
        <taxon>Ascomycota</taxon>
        <taxon>Pezizomycotina</taxon>
        <taxon>Sordariomycetes</taxon>
        <taxon>Sordariomycetidae</taxon>
        <taxon>Sordariales</taxon>
        <taxon>Podosporaceae</taxon>
        <taxon>Podospora</taxon>
    </lineage>
</organism>
<sequence>MSQSGMSYHHSAADYSLSDSWQTSASASTHNPTAMMYNIRQVAGQSIALNDTSQQFSQQQPASLQITSAEVAAPYFSSEPTNTAAASVMQAQTASSSTQPSYLQNYSASGIVG</sequence>
<accession>A0AAE0NR51</accession>
<gene>
    <name evidence="1" type="ORF">B0H63DRAFT_523317</name>
</gene>
<name>A0AAE0NR51_9PEZI</name>
<reference evidence="1" key="1">
    <citation type="journal article" date="2023" name="Mol. Phylogenet. Evol.">
        <title>Genome-scale phylogeny and comparative genomics of the fungal order Sordariales.</title>
        <authorList>
            <person name="Hensen N."/>
            <person name="Bonometti L."/>
            <person name="Westerberg I."/>
            <person name="Brannstrom I.O."/>
            <person name="Guillou S."/>
            <person name="Cros-Aarteil S."/>
            <person name="Calhoun S."/>
            <person name="Haridas S."/>
            <person name="Kuo A."/>
            <person name="Mondo S."/>
            <person name="Pangilinan J."/>
            <person name="Riley R."/>
            <person name="LaButti K."/>
            <person name="Andreopoulos B."/>
            <person name="Lipzen A."/>
            <person name="Chen C."/>
            <person name="Yan M."/>
            <person name="Daum C."/>
            <person name="Ng V."/>
            <person name="Clum A."/>
            <person name="Steindorff A."/>
            <person name="Ohm R.A."/>
            <person name="Martin F."/>
            <person name="Silar P."/>
            <person name="Natvig D.O."/>
            <person name="Lalanne C."/>
            <person name="Gautier V."/>
            <person name="Ament-Velasquez S.L."/>
            <person name="Kruys A."/>
            <person name="Hutchinson M.I."/>
            <person name="Powell A.J."/>
            <person name="Barry K."/>
            <person name="Miller A.N."/>
            <person name="Grigoriev I.V."/>
            <person name="Debuchy R."/>
            <person name="Gladieux P."/>
            <person name="Hiltunen Thoren M."/>
            <person name="Johannesson H."/>
        </authorList>
    </citation>
    <scope>NUCLEOTIDE SEQUENCE</scope>
    <source>
        <strain evidence="1">CBS 232.78</strain>
    </source>
</reference>
<dbReference type="EMBL" id="JAULSW010000004">
    <property type="protein sequence ID" value="KAK3385994.1"/>
    <property type="molecule type" value="Genomic_DNA"/>
</dbReference>
<proteinExistence type="predicted"/>
<reference evidence="1" key="2">
    <citation type="submission" date="2023-06" db="EMBL/GenBank/DDBJ databases">
        <authorList>
            <consortium name="Lawrence Berkeley National Laboratory"/>
            <person name="Haridas S."/>
            <person name="Hensen N."/>
            <person name="Bonometti L."/>
            <person name="Westerberg I."/>
            <person name="Brannstrom I.O."/>
            <person name="Guillou S."/>
            <person name="Cros-Aarteil S."/>
            <person name="Calhoun S."/>
            <person name="Kuo A."/>
            <person name="Mondo S."/>
            <person name="Pangilinan J."/>
            <person name="Riley R."/>
            <person name="LaButti K."/>
            <person name="Andreopoulos B."/>
            <person name="Lipzen A."/>
            <person name="Chen C."/>
            <person name="Yanf M."/>
            <person name="Daum C."/>
            <person name="Ng V."/>
            <person name="Clum A."/>
            <person name="Steindorff A."/>
            <person name="Ohm R."/>
            <person name="Martin F."/>
            <person name="Silar P."/>
            <person name="Natvig D."/>
            <person name="Lalanne C."/>
            <person name="Gautier V."/>
            <person name="Ament-velasquez S.L."/>
            <person name="Kruys A."/>
            <person name="Hutchinson M.I."/>
            <person name="Powell A.J."/>
            <person name="Barry K."/>
            <person name="Miller A.N."/>
            <person name="Grigoriev I.V."/>
            <person name="Debuchy R."/>
            <person name="Gladieux P."/>
            <person name="Thoren M.H."/>
            <person name="Johannesson H."/>
        </authorList>
    </citation>
    <scope>NUCLEOTIDE SEQUENCE</scope>
    <source>
        <strain evidence="1">CBS 232.78</strain>
    </source>
</reference>
<dbReference type="Proteomes" id="UP001285441">
    <property type="component" value="Unassembled WGS sequence"/>
</dbReference>
<keyword evidence="2" id="KW-1185">Reference proteome</keyword>
<evidence type="ECO:0000313" key="1">
    <source>
        <dbReference type="EMBL" id="KAK3385994.1"/>
    </source>
</evidence>